<evidence type="ECO:0000313" key="1">
    <source>
        <dbReference type="EMBL" id="MDK4247792.1"/>
    </source>
</evidence>
<name>A0ABT7FQU7_9CORY</name>
<organism evidence="1 2">
    <name type="scientific">Corynebacterium accolens</name>
    <dbReference type="NCBI Taxonomy" id="38284"/>
    <lineage>
        <taxon>Bacteria</taxon>
        <taxon>Bacillati</taxon>
        <taxon>Actinomycetota</taxon>
        <taxon>Actinomycetes</taxon>
        <taxon>Mycobacteriales</taxon>
        <taxon>Corynebacteriaceae</taxon>
        <taxon>Corynebacterium</taxon>
    </lineage>
</organism>
<dbReference type="EMBL" id="JASNUO010000006">
    <property type="protein sequence ID" value="MDK4247792.1"/>
    <property type="molecule type" value="Genomic_DNA"/>
</dbReference>
<proteinExistence type="predicted"/>
<dbReference type="RefSeq" id="WP_284612699.1">
    <property type="nucleotide sequence ID" value="NZ_JASNUO010000006.1"/>
</dbReference>
<sequence length="126" mass="14360">MGQLEPAREEILDAFEALHSLTEFAILHSADWKEEGEMRKCCVRIIQALPEKPRPTMAEIEWDDDKHYLAEAEHCSLGKVVMLSKICGGEEIYYIRQGFKGELLTFASPDKLTPTGCRYVLQEGEE</sequence>
<dbReference type="Proteomes" id="UP001239414">
    <property type="component" value="Unassembled WGS sequence"/>
</dbReference>
<evidence type="ECO:0000313" key="2">
    <source>
        <dbReference type="Proteomes" id="UP001239414"/>
    </source>
</evidence>
<reference evidence="1 2" key="1">
    <citation type="submission" date="2023-05" db="EMBL/GenBank/DDBJ databases">
        <title>Metabolic capabilities are highly conserved among human nasal-associated Corynebacterium species in pangenomic analyses.</title>
        <authorList>
            <person name="Tran T.H."/>
            <person name="Roberts A.Q."/>
            <person name="Escapa I.F."/>
            <person name="Gao W."/>
            <person name="Conlan S."/>
            <person name="Kong H."/>
            <person name="Segre J.A."/>
            <person name="Kelly M.S."/>
            <person name="Lemon K.P."/>
        </authorList>
    </citation>
    <scope>NUCLEOTIDE SEQUENCE [LARGE SCALE GENOMIC DNA]</scope>
    <source>
        <strain evidence="1 2">KPL3802</strain>
    </source>
</reference>
<protein>
    <submittedName>
        <fullName evidence="1">Uncharacterized protein</fullName>
    </submittedName>
</protein>
<accession>A0ABT7FQU7</accession>
<keyword evidence="2" id="KW-1185">Reference proteome</keyword>
<comment type="caution">
    <text evidence="1">The sequence shown here is derived from an EMBL/GenBank/DDBJ whole genome shotgun (WGS) entry which is preliminary data.</text>
</comment>
<gene>
    <name evidence="1" type="ORF">QPX34_07100</name>
</gene>